<accession>A0ABU8XEF0</accession>
<evidence type="ECO:0000256" key="3">
    <source>
        <dbReference type="ARBA" id="ARBA00023239"/>
    </source>
</evidence>
<dbReference type="InterPro" id="IPR029061">
    <property type="entry name" value="THDP-binding"/>
</dbReference>
<keyword evidence="3" id="KW-0456">Lyase</keyword>
<evidence type="ECO:0000313" key="5">
    <source>
        <dbReference type="EMBL" id="MEJ8858178.1"/>
    </source>
</evidence>
<keyword evidence="6" id="KW-1185">Reference proteome</keyword>
<organism evidence="5 6">
    <name type="scientific">Variovorax robiniae</name>
    <dbReference type="NCBI Taxonomy" id="1836199"/>
    <lineage>
        <taxon>Bacteria</taxon>
        <taxon>Pseudomonadati</taxon>
        <taxon>Pseudomonadota</taxon>
        <taxon>Betaproteobacteria</taxon>
        <taxon>Burkholderiales</taxon>
        <taxon>Comamonadaceae</taxon>
        <taxon>Variovorax</taxon>
    </lineage>
</organism>
<evidence type="ECO:0000259" key="4">
    <source>
        <dbReference type="Pfam" id="PF02775"/>
    </source>
</evidence>
<reference evidence="5 6" key="1">
    <citation type="submission" date="2024-03" db="EMBL/GenBank/DDBJ databases">
        <title>Novel species of the genus Variovorax.</title>
        <authorList>
            <person name="Liu Q."/>
            <person name="Xin Y.-H."/>
        </authorList>
    </citation>
    <scope>NUCLEOTIDE SEQUENCE [LARGE SCALE GENOMIC DNA]</scope>
    <source>
        <strain evidence="5 6">KACC 18901</strain>
    </source>
</reference>
<proteinExistence type="predicted"/>
<evidence type="ECO:0000256" key="2">
    <source>
        <dbReference type="ARBA" id="ARBA00023052"/>
    </source>
</evidence>
<dbReference type="SUPFAM" id="SSF52518">
    <property type="entry name" value="Thiamin diphosphate-binding fold (THDP-binding)"/>
    <property type="match status" value="1"/>
</dbReference>
<dbReference type="PANTHER" id="PTHR42818">
    <property type="entry name" value="SULFOPYRUVATE DECARBOXYLASE SUBUNIT ALPHA"/>
    <property type="match status" value="1"/>
</dbReference>
<evidence type="ECO:0000313" key="6">
    <source>
        <dbReference type="Proteomes" id="UP001367030"/>
    </source>
</evidence>
<dbReference type="Proteomes" id="UP001367030">
    <property type="component" value="Unassembled WGS sequence"/>
</dbReference>
<keyword evidence="2" id="KW-0786">Thiamine pyrophosphate</keyword>
<sequence>MNTSTLPFTLGSASAALINARHACAPDAVLVSTMSAMFALDMLGETRRRIDSVPLMGGAGGIGLGLSLARPDVPVVVMDGDASLLMELGTLATVAHNGPRRYLHVVVNNGVQFNGATNFPSVNAQPGVDFAAMALAAGYARARRIDNHADWVAALPELLAAEGPSFVDLVVAAERPMVGAQRPQPILPDVQFVRMRMGSRRLAAELAA</sequence>
<gene>
    <name evidence="5" type="ORF">WKW79_26665</name>
</gene>
<comment type="caution">
    <text evidence="5">The sequence shown here is derived from an EMBL/GenBank/DDBJ whole genome shotgun (WGS) entry which is preliminary data.</text>
</comment>
<dbReference type="InterPro" id="IPR051818">
    <property type="entry name" value="TPP_dependent_decarboxylase"/>
</dbReference>
<keyword evidence="1" id="KW-0210">Decarboxylase</keyword>
<name>A0ABU8XEF0_9BURK</name>
<dbReference type="Gene3D" id="3.40.50.970">
    <property type="match status" value="1"/>
</dbReference>
<dbReference type="EMBL" id="JBBKZS010000015">
    <property type="protein sequence ID" value="MEJ8858178.1"/>
    <property type="molecule type" value="Genomic_DNA"/>
</dbReference>
<dbReference type="RefSeq" id="WP_340338243.1">
    <property type="nucleotide sequence ID" value="NZ_JBBKZS010000015.1"/>
</dbReference>
<dbReference type="InterPro" id="IPR000399">
    <property type="entry name" value="TPP-bd_CS"/>
</dbReference>
<protein>
    <submittedName>
        <fullName evidence="5">Thiamine pyrophosphate-dependent enzyme</fullName>
    </submittedName>
</protein>
<dbReference type="InterPro" id="IPR011766">
    <property type="entry name" value="TPP_enzyme_TPP-bd"/>
</dbReference>
<dbReference type="PROSITE" id="PS00187">
    <property type="entry name" value="TPP_ENZYMES"/>
    <property type="match status" value="1"/>
</dbReference>
<evidence type="ECO:0000256" key="1">
    <source>
        <dbReference type="ARBA" id="ARBA00022793"/>
    </source>
</evidence>
<feature type="domain" description="Thiamine pyrophosphate enzyme TPP-binding" evidence="4">
    <location>
        <begin position="53"/>
        <end position="168"/>
    </location>
</feature>
<dbReference type="Pfam" id="PF02775">
    <property type="entry name" value="TPP_enzyme_C"/>
    <property type="match status" value="1"/>
</dbReference>
<dbReference type="PANTHER" id="PTHR42818:SF1">
    <property type="entry name" value="SULFOPYRUVATE DECARBOXYLASE"/>
    <property type="match status" value="1"/>
</dbReference>